<dbReference type="Gramene" id="KGN54246">
    <property type="protein sequence ID" value="KGN54246"/>
    <property type="gene ID" value="Csa_4G295500"/>
</dbReference>
<reference evidence="2 3" key="4">
    <citation type="journal article" date="2011" name="BMC Genomics">
        <title>RNA-Seq improves annotation of protein-coding genes in the cucumber genome.</title>
        <authorList>
            <person name="Li Z."/>
            <person name="Zhang Z."/>
            <person name="Yan P."/>
            <person name="Huang S."/>
            <person name="Fei Z."/>
            <person name="Lin K."/>
        </authorList>
    </citation>
    <scope>NUCLEOTIDE SEQUENCE [LARGE SCALE GENOMIC DNA]</scope>
    <source>
        <strain evidence="3">cv. 9930</strain>
    </source>
</reference>
<accession>A0A0A0L270</accession>
<dbReference type="OMA" id="VKDFEWP"/>
<dbReference type="Proteomes" id="UP000029981">
    <property type="component" value="Chromosome 4"/>
</dbReference>
<evidence type="ECO:0000313" key="2">
    <source>
        <dbReference type="EMBL" id="KGN54246.1"/>
    </source>
</evidence>
<gene>
    <name evidence="2" type="ORF">Csa_4G295500</name>
</gene>
<keyword evidence="3" id="KW-1185">Reference proteome</keyword>
<name>A0A0A0L270_CUCSA</name>
<dbReference type="AlphaFoldDB" id="A0A0A0L270"/>
<sequence>MEAPGGGNGGFSARATVEDIRRRLLRPSSSLHSPPPTPFSLGKNAQDRNSSQFEANYMRLSWSREAKKGETSSKERKLEDYLDPVLLSAISSKISRLEKIPKITVKRKVRDFEWDVDELRMWTEDTAVGKEKIDAVNLGNDSDNLIENDVDGDVKFSTPFQKFEQNALASVCSFASCSHTCTASELKSPSQSSNSRSIYFTYFSVQTLETQLFSTSLKAPNTCSIMID</sequence>
<organism evidence="2 3">
    <name type="scientific">Cucumis sativus</name>
    <name type="common">Cucumber</name>
    <dbReference type="NCBI Taxonomy" id="3659"/>
    <lineage>
        <taxon>Eukaryota</taxon>
        <taxon>Viridiplantae</taxon>
        <taxon>Streptophyta</taxon>
        <taxon>Embryophyta</taxon>
        <taxon>Tracheophyta</taxon>
        <taxon>Spermatophyta</taxon>
        <taxon>Magnoliopsida</taxon>
        <taxon>eudicotyledons</taxon>
        <taxon>Gunneridae</taxon>
        <taxon>Pentapetalae</taxon>
        <taxon>rosids</taxon>
        <taxon>fabids</taxon>
        <taxon>Cucurbitales</taxon>
        <taxon>Cucurbitaceae</taxon>
        <taxon>Benincaseae</taxon>
        <taxon>Cucumis</taxon>
    </lineage>
</organism>
<dbReference type="EMBL" id="CM002925">
    <property type="protein sequence ID" value="KGN54246.1"/>
    <property type="molecule type" value="Genomic_DNA"/>
</dbReference>
<proteinExistence type="predicted"/>
<protein>
    <submittedName>
        <fullName evidence="2">Uncharacterized protein</fullName>
    </submittedName>
</protein>
<reference evidence="2 3" key="2">
    <citation type="journal article" date="2009" name="PLoS ONE">
        <title>An integrated genetic and cytogenetic map of the cucumber genome.</title>
        <authorList>
            <person name="Ren Y."/>
            <person name="Zhang Z."/>
            <person name="Liu J."/>
            <person name="Staub J.E."/>
            <person name="Han Y."/>
            <person name="Cheng Z."/>
            <person name="Li X."/>
            <person name="Lu J."/>
            <person name="Miao H."/>
            <person name="Kang H."/>
            <person name="Xie B."/>
            <person name="Gu X."/>
            <person name="Wang X."/>
            <person name="Du Y."/>
            <person name="Jin W."/>
            <person name="Huang S."/>
        </authorList>
    </citation>
    <scope>NUCLEOTIDE SEQUENCE [LARGE SCALE GENOMIC DNA]</scope>
    <source>
        <strain evidence="3">cv. 9930</strain>
    </source>
</reference>
<evidence type="ECO:0000256" key="1">
    <source>
        <dbReference type="SAM" id="MobiDB-lite"/>
    </source>
</evidence>
<reference evidence="2 3" key="1">
    <citation type="journal article" date="2009" name="Nat. Genet.">
        <title>The genome of the cucumber, Cucumis sativus L.</title>
        <authorList>
            <person name="Huang S."/>
            <person name="Li R."/>
            <person name="Zhang Z."/>
            <person name="Li L."/>
            <person name="Gu X."/>
            <person name="Fan W."/>
            <person name="Lucas W.J."/>
            <person name="Wang X."/>
            <person name="Xie B."/>
            <person name="Ni P."/>
            <person name="Ren Y."/>
            <person name="Zhu H."/>
            <person name="Li J."/>
            <person name="Lin K."/>
            <person name="Jin W."/>
            <person name="Fei Z."/>
            <person name="Li G."/>
            <person name="Staub J."/>
            <person name="Kilian A."/>
            <person name="van der Vossen E.A."/>
            <person name="Wu Y."/>
            <person name="Guo J."/>
            <person name="He J."/>
            <person name="Jia Z."/>
            <person name="Ren Y."/>
            <person name="Tian G."/>
            <person name="Lu Y."/>
            <person name="Ruan J."/>
            <person name="Qian W."/>
            <person name="Wang M."/>
            <person name="Huang Q."/>
            <person name="Li B."/>
            <person name="Xuan Z."/>
            <person name="Cao J."/>
            <person name="Asan"/>
            <person name="Wu Z."/>
            <person name="Zhang J."/>
            <person name="Cai Q."/>
            <person name="Bai Y."/>
            <person name="Zhao B."/>
            <person name="Han Y."/>
            <person name="Li Y."/>
            <person name="Li X."/>
            <person name="Wang S."/>
            <person name="Shi Q."/>
            <person name="Liu S."/>
            <person name="Cho W.K."/>
            <person name="Kim J.Y."/>
            <person name="Xu Y."/>
            <person name="Heller-Uszynska K."/>
            <person name="Miao H."/>
            <person name="Cheng Z."/>
            <person name="Zhang S."/>
            <person name="Wu J."/>
            <person name="Yang Y."/>
            <person name="Kang H."/>
            <person name="Li M."/>
            <person name="Liang H."/>
            <person name="Ren X."/>
            <person name="Shi Z."/>
            <person name="Wen M."/>
            <person name="Jian M."/>
            <person name="Yang H."/>
            <person name="Zhang G."/>
            <person name="Yang Z."/>
            <person name="Chen R."/>
            <person name="Liu S."/>
            <person name="Li J."/>
            <person name="Ma L."/>
            <person name="Liu H."/>
            <person name="Zhou Y."/>
            <person name="Zhao J."/>
            <person name="Fang X."/>
            <person name="Li G."/>
            <person name="Fang L."/>
            <person name="Li Y."/>
            <person name="Liu D."/>
            <person name="Zheng H."/>
            <person name="Zhang Y."/>
            <person name="Qin N."/>
            <person name="Li Z."/>
            <person name="Yang G."/>
            <person name="Yang S."/>
            <person name="Bolund L."/>
            <person name="Kristiansen K."/>
            <person name="Zheng H."/>
            <person name="Li S."/>
            <person name="Zhang X."/>
            <person name="Yang H."/>
            <person name="Wang J."/>
            <person name="Sun R."/>
            <person name="Zhang B."/>
            <person name="Jiang S."/>
            <person name="Wang J."/>
            <person name="Du Y."/>
            <person name="Li S."/>
        </authorList>
    </citation>
    <scope>NUCLEOTIDE SEQUENCE [LARGE SCALE GENOMIC DNA]</scope>
    <source>
        <strain evidence="3">cv. 9930</strain>
    </source>
</reference>
<reference evidence="2 3" key="3">
    <citation type="journal article" date="2010" name="BMC Genomics">
        <title>Transcriptome sequencing and comparative analysis of cucumber flowers with different sex types.</title>
        <authorList>
            <person name="Guo S."/>
            <person name="Zheng Y."/>
            <person name="Joung J.G."/>
            <person name="Liu S."/>
            <person name="Zhang Z."/>
            <person name="Crasta O.R."/>
            <person name="Sobral B.W."/>
            <person name="Xu Y."/>
            <person name="Huang S."/>
            <person name="Fei Z."/>
        </authorList>
    </citation>
    <scope>NUCLEOTIDE SEQUENCE [LARGE SCALE GENOMIC DNA]</scope>
    <source>
        <strain evidence="3">cv. 9930</strain>
    </source>
</reference>
<feature type="region of interest" description="Disordered" evidence="1">
    <location>
        <begin position="23"/>
        <end position="50"/>
    </location>
</feature>
<evidence type="ECO:0000313" key="3">
    <source>
        <dbReference type="Proteomes" id="UP000029981"/>
    </source>
</evidence>